<protein>
    <submittedName>
        <fullName evidence="1">Uncharacterized protein</fullName>
    </submittedName>
</protein>
<sequence length="90" mass="10304">MMYDLTGIEKGTVIVISERNRSLDNGATWHVLKSTRVIEDDEVFVGTRGENGPSESGFWGNCNEIRSGHITEYCSKYDGKRWRSMRRQMG</sequence>
<dbReference type="AlphaFoldDB" id="A0A0F9H1E7"/>
<reference evidence="1" key="1">
    <citation type="journal article" date="2015" name="Nature">
        <title>Complex archaea that bridge the gap between prokaryotes and eukaryotes.</title>
        <authorList>
            <person name="Spang A."/>
            <person name="Saw J.H."/>
            <person name="Jorgensen S.L."/>
            <person name="Zaremba-Niedzwiedzka K."/>
            <person name="Martijn J."/>
            <person name="Lind A.E."/>
            <person name="van Eijk R."/>
            <person name="Schleper C."/>
            <person name="Guy L."/>
            <person name="Ettema T.J."/>
        </authorList>
    </citation>
    <scope>NUCLEOTIDE SEQUENCE</scope>
</reference>
<organism evidence="1">
    <name type="scientific">marine sediment metagenome</name>
    <dbReference type="NCBI Taxonomy" id="412755"/>
    <lineage>
        <taxon>unclassified sequences</taxon>
        <taxon>metagenomes</taxon>
        <taxon>ecological metagenomes</taxon>
    </lineage>
</organism>
<name>A0A0F9H1E7_9ZZZZ</name>
<accession>A0A0F9H1E7</accession>
<proteinExistence type="predicted"/>
<dbReference type="EMBL" id="LAZR01024345">
    <property type="protein sequence ID" value="KKL75465.1"/>
    <property type="molecule type" value="Genomic_DNA"/>
</dbReference>
<evidence type="ECO:0000313" key="1">
    <source>
        <dbReference type="EMBL" id="KKL75465.1"/>
    </source>
</evidence>
<comment type="caution">
    <text evidence="1">The sequence shown here is derived from an EMBL/GenBank/DDBJ whole genome shotgun (WGS) entry which is preliminary data.</text>
</comment>
<gene>
    <name evidence="1" type="ORF">LCGC14_2054640</name>
</gene>